<comment type="function">
    <text evidence="1 6">Removes the N-terminal methionine from nascent proteins. The N-terminal methionine is often cleaved when the second residue in the primary sequence is small and uncharged (Met-Ala-, Cys, Gly, Pro, Ser, Thr, or Val). Requires deformylation of the N(alpha)-formylated initiator methionine before it can be hydrolyzed.</text>
</comment>
<dbReference type="HAMAP" id="MF_01974">
    <property type="entry name" value="MetAP_1"/>
    <property type="match status" value="1"/>
</dbReference>
<evidence type="ECO:0000313" key="11">
    <source>
        <dbReference type="Proteomes" id="UP000199128"/>
    </source>
</evidence>
<keyword evidence="2 6" id="KW-0031">Aminopeptidase</keyword>
<dbReference type="Pfam" id="PF00557">
    <property type="entry name" value="Peptidase_M24"/>
    <property type="match status" value="1"/>
</dbReference>
<evidence type="ECO:0000313" key="9">
    <source>
        <dbReference type="EMBL" id="SEH51601.1"/>
    </source>
</evidence>
<comment type="subunit">
    <text evidence="6">Monomer.</text>
</comment>
<dbReference type="CDD" id="cd01086">
    <property type="entry name" value="MetAP1"/>
    <property type="match status" value="1"/>
</dbReference>
<dbReference type="Proteomes" id="UP000199128">
    <property type="component" value="Unassembled WGS sequence"/>
</dbReference>
<dbReference type="InterPro" id="IPR002467">
    <property type="entry name" value="Pept_M24A_MAP1"/>
</dbReference>
<name>A0A1H9PLD3_9ACTN</name>
<keyword evidence="4 6" id="KW-0479">Metal-binding</keyword>
<feature type="binding site" evidence="6">
    <location>
        <position position="170"/>
    </location>
    <ligand>
        <name>a divalent metal cation</name>
        <dbReference type="ChEBI" id="CHEBI:60240"/>
        <label>2</label>
        <note>catalytic</note>
    </ligand>
</feature>
<dbReference type="GO" id="GO:0004239">
    <property type="term" value="F:initiator methionyl aminopeptidase activity"/>
    <property type="evidence" value="ECO:0007669"/>
    <property type="project" value="UniProtKB-UniRule"/>
</dbReference>
<evidence type="ECO:0000256" key="7">
    <source>
        <dbReference type="RuleBase" id="RU003653"/>
    </source>
</evidence>
<dbReference type="PROSITE" id="PS00680">
    <property type="entry name" value="MAP_1"/>
    <property type="match status" value="1"/>
</dbReference>
<evidence type="ECO:0000256" key="2">
    <source>
        <dbReference type="ARBA" id="ARBA00022438"/>
    </source>
</evidence>
<evidence type="ECO:0000256" key="4">
    <source>
        <dbReference type="ARBA" id="ARBA00022723"/>
    </source>
</evidence>
<dbReference type="RefSeq" id="WP_078687476.1">
    <property type="nucleotide sequence ID" value="NZ_FNWT01000004.1"/>
</dbReference>
<feature type="binding site" evidence="6">
    <location>
        <position position="177"/>
    </location>
    <ligand>
        <name>substrate</name>
    </ligand>
</feature>
<dbReference type="SUPFAM" id="SSF55920">
    <property type="entry name" value="Creatinase/aminopeptidase"/>
    <property type="match status" value="1"/>
</dbReference>
<reference evidence="10" key="1">
    <citation type="submission" date="2016-10" db="EMBL/GenBank/DDBJ databases">
        <authorList>
            <person name="de Groot N.N."/>
        </authorList>
    </citation>
    <scope>NUCLEOTIDE SEQUENCE [LARGE SCALE GENOMIC DNA]</scope>
    <source>
        <strain evidence="10">KHGC19</strain>
    </source>
</reference>
<organism evidence="10 11">
    <name type="scientific">Parafannyhessea umbonata</name>
    <dbReference type="NCBI Taxonomy" id="604330"/>
    <lineage>
        <taxon>Bacteria</taxon>
        <taxon>Bacillati</taxon>
        <taxon>Actinomycetota</taxon>
        <taxon>Coriobacteriia</taxon>
        <taxon>Coriobacteriales</taxon>
        <taxon>Atopobiaceae</taxon>
        <taxon>Parafannyhessea</taxon>
    </lineage>
</organism>
<feature type="binding site" evidence="6">
    <location>
        <position position="107"/>
    </location>
    <ligand>
        <name>a divalent metal cation</name>
        <dbReference type="ChEBI" id="CHEBI:60240"/>
        <label>1</label>
    </ligand>
</feature>
<keyword evidence="12" id="KW-1185">Reference proteome</keyword>
<dbReference type="GO" id="GO:0005829">
    <property type="term" value="C:cytosol"/>
    <property type="evidence" value="ECO:0007669"/>
    <property type="project" value="TreeGrafter"/>
</dbReference>
<dbReference type="PANTHER" id="PTHR43330">
    <property type="entry name" value="METHIONINE AMINOPEPTIDASE"/>
    <property type="match status" value="1"/>
</dbReference>
<dbReference type="PRINTS" id="PR00599">
    <property type="entry name" value="MAPEPTIDASE"/>
</dbReference>
<evidence type="ECO:0000256" key="5">
    <source>
        <dbReference type="ARBA" id="ARBA00022801"/>
    </source>
</evidence>
<keyword evidence="3 6" id="KW-0645">Protease</keyword>
<dbReference type="EMBL" id="FOGP01000003">
    <property type="protein sequence ID" value="SER49126.1"/>
    <property type="molecule type" value="Genomic_DNA"/>
</dbReference>
<feature type="binding site" evidence="6">
    <location>
        <position position="96"/>
    </location>
    <ligand>
        <name>a divalent metal cation</name>
        <dbReference type="ChEBI" id="CHEBI:60240"/>
        <label>1</label>
    </ligand>
</feature>
<comment type="cofactor">
    <cofactor evidence="6">
        <name>Co(2+)</name>
        <dbReference type="ChEBI" id="CHEBI:48828"/>
    </cofactor>
    <cofactor evidence="6">
        <name>Zn(2+)</name>
        <dbReference type="ChEBI" id="CHEBI:29105"/>
    </cofactor>
    <cofactor evidence="6">
        <name>Mn(2+)</name>
        <dbReference type="ChEBI" id="CHEBI:29035"/>
    </cofactor>
    <cofactor evidence="6">
        <name>Fe(2+)</name>
        <dbReference type="ChEBI" id="CHEBI:29033"/>
    </cofactor>
    <text evidence="6">Binds 2 divalent metal cations per subunit. Has a high-affinity and a low affinity metal-binding site. The true nature of the physiological cofactor is under debate. The enzyme is active with cobalt, zinc, manganese or divalent iron ions. Most likely, methionine aminopeptidases function as mononuclear Fe(2+)-metalloproteases under physiological conditions, and the catalytically relevant metal-binding site has been assigned to the histidine-containing high-affinity site.</text>
</comment>
<dbReference type="InterPro" id="IPR001714">
    <property type="entry name" value="Pept_M24_MAP"/>
</dbReference>
<feature type="binding site" evidence="6">
    <location>
        <position position="234"/>
    </location>
    <ligand>
        <name>a divalent metal cation</name>
        <dbReference type="ChEBI" id="CHEBI:60240"/>
        <label>1</label>
    </ligand>
</feature>
<feature type="binding site" evidence="6">
    <location>
        <position position="78"/>
    </location>
    <ligand>
        <name>substrate</name>
    </ligand>
</feature>
<evidence type="ECO:0000259" key="8">
    <source>
        <dbReference type="Pfam" id="PF00557"/>
    </source>
</evidence>
<dbReference type="GO" id="GO:0006508">
    <property type="term" value="P:proteolysis"/>
    <property type="evidence" value="ECO:0007669"/>
    <property type="project" value="UniProtKB-KW"/>
</dbReference>
<comment type="catalytic activity">
    <reaction evidence="6 7">
        <text>Release of N-terminal amino acids, preferentially methionine, from peptides and arylamides.</text>
        <dbReference type="EC" id="3.4.11.18"/>
    </reaction>
</comment>
<dbReference type="Gene3D" id="3.90.230.10">
    <property type="entry name" value="Creatinase/methionine aminopeptidase superfamily"/>
    <property type="match status" value="1"/>
</dbReference>
<keyword evidence="5 6" id="KW-0378">Hydrolase</keyword>
<dbReference type="PANTHER" id="PTHR43330:SF27">
    <property type="entry name" value="METHIONINE AMINOPEPTIDASE"/>
    <property type="match status" value="1"/>
</dbReference>
<evidence type="ECO:0000256" key="3">
    <source>
        <dbReference type="ARBA" id="ARBA00022670"/>
    </source>
</evidence>
<evidence type="ECO:0000313" key="10">
    <source>
        <dbReference type="EMBL" id="SER49126.1"/>
    </source>
</evidence>
<feature type="binding site" evidence="6">
    <location>
        <position position="203"/>
    </location>
    <ligand>
        <name>a divalent metal cation</name>
        <dbReference type="ChEBI" id="CHEBI:60240"/>
        <label>2</label>
        <note>catalytic</note>
    </ligand>
</feature>
<dbReference type="AlphaFoldDB" id="A0A1H9PLD3"/>
<evidence type="ECO:0000256" key="6">
    <source>
        <dbReference type="HAMAP-Rule" id="MF_01974"/>
    </source>
</evidence>
<proteinExistence type="inferred from homology"/>
<evidence type="ECO:0000313" key="12">
    <source>
        <dbReference type="Proteomes" id="UP000199135"/>
    </source>
</evidence>
<protein>
    <recommendedName>
        <fullName evidence="6 7">Methionine aminopeptidase</fullName>
        <shortName evidence="6">MAP</shortName>
        <shortName evidence="6">MetAP</shortName>
        <ecNumber evidence="6 7">3.4.11.18</ecNumber>
    </recommendedName>
    <alternativeName>
        <fullName evidence="6">Peptidase M</fullName>
    </alternativeName>
</protein>
<dbReference type="NCBIfam" id="TIGR00500">
    <property type="entry name" value="met_pdase_I"/>
    <property type="match status" value="1"/>
</dbReference>
<dbReference type="GO" id="GO:0070006">
    <property type="term" value="F:metalloaminopeptidase activity"/>
    <property type="evidence" value="ECO:0007669"/>
    <property type="project" value="UniProtKB-UniRule"/>
</dbReference>
<comment type="similarity">
    <text evidence="6">Belongs to the peptidase M24A family. Methionine aminopeptidase type 1 subfamily.</text>
</comment>
<feature type="domain" description="Peptidase M24" evidence="8">
    <location>
        <begin position="17"/>
        <end position="241"/>
    </location>
</feature>
<dbReference type="EC" id="3.4.11.18" evidence="6 7"/>
<evidence type="ECO:0000256" key="1">
    <source>
        <dbReference type="ARBA" id="ARBA00002521"/>
    </source>
</evidence>
<feature type="binding site" evidence="6">
    <location>
        <position position="107"/>
    </location>
    <ligand>
        <name>a divalent metal cation</name>
        <dbReference type="ChEBI" id="CHEBI:60240"/>
        <label>2</label>
        <note>catalytic</note>
    </ligand>
</feature>
<gene>
    <name evidence="6" type="primary">map</name>
    <name evidence="10" type="ORF">SAMN05216446_1049</name>
    <name evidence="9" type="ORF">SAMN05216447_104106</name>
</gene>
<dbReference type="InterPro" id="IPR000994">
    <property type="entry name" value="Pept_M24"/>
</dbReference>
<accession>A0A1H9PLD3</accession>
<reference evidence="11 12" key="2">
    <citation type="submission" date="2016-10" db="EMBL/GenBank/DDBJ databases">
        <authorList>
            <person name="Varghese N."/>
            <person name="Submissions S."/>
        </authorList>
    </citation>
    <scope>NUCLEOTIDE SEQUENCE [LARGE SCALE GENOMIC DNA]</scope>
    <source>
        <strain evidence="11">KHGC19</strain>
        <strain evidence="9 12">WCP15</strain>
    </source>
</reference>
<dbReference type="Proteomes" id="UP000199135">
    <property type="component" value="Unassembled WGS sequence"/>
</dbReference>
<feature type="binding site" evidence="6">
    <location>
        <position position="234"/>
    </location>
    <ligand>
        <name>a divalent metal cation</name>
        <dbReference type="ChEBI" id="CHEBI:60240"/>
        <label>2</label>
        <note>catalytic</note>
    </ligand>
</feature>
<dbReference type="GO" id="GO:0046872">
    <property type="term" value="F:metal ion binding"/>
    <property type="evidence" value="ECO:0007669"/>
    <property type="project" value="UniProtKB-UniRule"/>
</dbReference>
<dbReference type="InterPro" id="IPR036005">
    <property type="entry name" value="Creatinase/aminopeptidase-like"/>
</dbReference>
<sequence>MIFIKSLAEMEDYRLTAGDLSKRALRLAGSMARPGVSTAEIDAAVERFIRLHDAKPGFKGYGGFPGSLCASVNEQIVHGIPSMGAILKDGDILSIDVGANKAGWAGDNAWTFYVGNVSDEVRGLCECTRDCLKAGIEQAVPGNTLGDVGYAIQSLAEGNGYGVVREYVGHGVGHSMHEDPNVPNYGKRGRGVRLQVGMVIAIEPMITLGSYRNRVLDNGWTVVTKDGLPAAHYENTIGITEDGPVVLTQDDHGPWCSMQGGEKDAG</sequence>
<dbReference type="EMBL" id="FNWT01000004">
    <property type="protein sequence ID" value="SEH51601.1"/>
    <property type="molecule type" value="Genomic_DNA"/>
</dbReference>